<comment type="caution">
    <text evidence="1">The sequence shown here is derived from an EMBL/GenBank/DDBJ whole genome shotgun (WGS) entry which is preliminary data.</text>
</comment>
<evidence type="ECO:0000313" key="2">
    <source>
        <dbReference type="Proteomes" id="UP001163046"/>
    </source>
</evidence>
<gene>
    <name evidence="1" type="ORF">OS493_010564</name>
</gene>
<name>A0A9X0D4F9_9CNID</name>
<reference evidence="1" key="1">
    <citation type="submission" date="2023-01" db="EMBL/GenBank/DDBJ databases">
        <title>Genome assembly of the deep-sea coral Lophelia pertusa.</title>
        <authorList>
            <person name="Herrera S."/>
            <person name="Cordes E."/>
        </authorList>
    </citation>
    <scope>NUCLEOTIDE SEQUENCE</scope>
    <source>
        <strain evidence="1">USNM1676648</strain>
        <tissue evidence="1">Polyp</tissue>
    </source>
</reference>
<dbReference type="OrthoDB" id="7387685at2759"/>
<dbReference type="PANTHER" id="PTHR47018:SF2">
    <property type="entry name" value="TESMIN_TSO1-LIKE CXC DOMAIN-CONTAINING PROTEIN"/>
    <property type="match status" value="1"/>
</dbReference>
<keyword evidence="2" id="KW-1185">Reference proteome</keyword>
<organism evidence="1 2">
    <name type="scientific">Desmophyllum pertusum</name>
    <dbReference type="NCBI Taxonomy" id="174260"/>
    <lineage>
        <taxon>Eukaryota</taxon>
        <taxon>Metazoa</taxon>
        <taxon>Cnidaria</taxon>
        <taxon>Anthozoa</taxon>
        <taxon>Hexacorallia</taxon>
        <taxon>Scleractinia</taxon>
        <taxon>Caryophylliina</taxon>
        <taxon>Caryophylliidae</taxon>
        <taxon>Desmophyllum</taxon>
    </lineage>
</organism>
<dbReference type="EMBL" id="MU825877">
    <property type="protein sequence ID" value="KAJ7386171.1"/>
    <property type="molecule type" value="Genomic_DNA"/>
</dbReference>
<accession>A0A9X0D4F9</accession>
<dbReference type="AlphaFoldDB" id="A0A9X0D4F9"/>
<evidence type="ECO:0000313" key="1">
    <source>
        <dbReference type="EMBL" id="KAJ7386171.1"/>
    </source>
</evidence>
<protein>
    <submittedName>
        <fullName evidence="1">Uncharacterized protein</fullName>
    </submittedName>
</protein>
<dbReference type="Proteomes" id="UP001163046">
    <property type="component" value="Unassembled WGS sequence"/>
</dbReference>
<proteinExistence type="predicted"/>
<dbReference type="PANTHER" id="PTHR47018">
    <property type="entry name" value="CXC DOMAIN-CONTAINING PROTEIN-RELATED"/>
    <property type="match status" value="1"/>
</dbReference>
<sequence length="182" mass="20301">MTSCCFCFLSCIHYIVPDHSFQYQGTINGKVENRPDTAYKAHEPPLPLYIGFNVHAMTRSRTLIAKLYQMGISVFYQRIMKLEDMLATSISERFEMDGCVAPACLRKGVFTIGALDNLDHNPSSTTATSFHGTGISVFQLPTENNPGEERPPVPWNVPDMICLNKAQKVRLETAASSILPKE</sequence>